<evidence type="ECO:0000259" key="4">
    <source>
        <dbReference type="Pfam" id="PF01515"/>
    </source>
</evidence>
<evidence type="ECO:0000256" key="3">
    <source>
        <dbReference type="ARBA" id="ARBA00023315"/>
    </source>
</evidence>
<proteinExistence type="inferred from homology"/>
<dbReference type="GO" id="GO:0016746">
    <property type="term" value="F:acyltransferase activity"/>
    <property type="evidence" value="ECO:0007669"/>
    <property type="project" value="UniProtKB-KW"/>
</dbReference>
<sequence length="303" mass="33838">MPEEEKTIKDFEQLTGLLKKKEICKRTVVVWPEENHTQEAILQATHEGFISPILVCSERTKKIFADREALQAVTAENPEEASRIAVKIIREQKADIIMKGFVNTDVLLRAILDKEHGILPRGAVLTHITVTKIPEYPKLLFFTDAAVIPYPTEEQRKAQIKYVIDFCHAFNIDCPKISLIHCSEKVDVKHFPYTDSYNKIKKETESGLFGKCVVDGPLDLKTSCSTEAMKIKNICSPINGEADALIFPDIEAGNLFYKTITLFSHAETAAVLQGTLAPVVLSSRGDTIKSKFYSLALASLISK</sequence>
<dbReference type="Pfam" id="PF01515">
    <property type="entry name" value="PTA_PTB"/>
    <property type="match status" value="1"/>
</dbReference>
<dbReference type="InterPro" id="IPR002505">
    <property type="entry name" value="PTA_PTB"/>
</dbReference>
<protein>
    <submittedName>
        <fullName evidence="5">Phosphate butyryltransferase</fullName>
    </submittedName>
</protein>
<dbReference type="PANTHER" id="PTHR43356:SF2">
    <property type="entry name" value="PHOSPHATE ACETYLTRANSFERASE"/>
    <property type="match status" value="1"/>
</dbReference>
<evidence type="ECO:0000313" key="6">
    <source>
        <dbReference type="Proteomes" id="UP000757461"/>
    </source>
</evidence>
<evidence type="ECO:0000313" key="5">
    <source>
        <dbReference type="EMBL" id="MBF1414492.1"/>
    </source>
</evidence>
<evidence type="ECO:0000256" key="2">
    <source>
        <dbReference type="ARBA" id="ARBA00022679"/>
    </source>
</evidence>
<dbReference type="InterPro" id="IPR012147">
    <property type="entry name" value="P_Ac_Bu_trans"/>
</dbReference>
<dbReference type="InterPro" id="IPR050500">
    <property type="entry name" value="Phos_Acetyltrans/Butyryltrans"/>
</dbReference>
<accession>A0A930HYM6</accession>
<feature type="domain" description="Phosphate acetyl/butaryl transferase" evidence="4">
    <location>
        <begin position="79"/>
        <end position="298"/>
    </location>
</feature>
<organism evidence="5 6">
    <name type="scientific">Prevotella histicola</name>
    <dbReference type="NCBI Taxonomy" id="470565"/>
    <lineage>
        <taxon>Bacteria</taxon>
        <taxon>Pseudomonadati</taxon>
        <taxon>Bacteroidota</taxon>
        <taxon>Bacteroidia</taxon>
        <taxon>Bacteroidales</taxon>
        <taxon>Prevotellaceae</taxon>
        <taxon>Prevotella</taxon>
    </lineage>
</organism>
<keyword evidence="2" id="KW-0808">Transferase</keyword>
<dbReference type="PANTHER" id="PTHR43356">
    <property type="entry name" value="PHOSPHATE ACETYLTRANSFERASE"/>
    <property type="match status" value="1"/>
</dbReference>
<dbReference type="SUPFAM" id="SSF53659">
    <property type="entry name" value="Isocitrate/Isopropylmalate dehydrogenase-like"/>
    <property type="match status" value="1"/>
</dbReference>
<dbReference type="EMBL" id="JABZSQ010000029">
    <property type="protein sequence ID" value="MBF1414492.1"/>
    <property type="molecule type" value="Genomic_DNA"/>
</dbReference>
<keyword evidence="3" id="KW-0012">Acyltransferase</keyword>
<dbReference type="AlphaFoldDB" id="A0A930HYM6"/>
<gene>
    <name evidence="5" type="ORF">HXN33_02810</name>
</gene>
<dbReference type="Gene3D" id="3.40.718.10">
    <property type="entry name" value="Isopropylmalate Dehydrogenase"/>
    <property type="match status" value="1"/>
</dbReference>
<reference evidence="5" key="1">
    <citation type="submission" date="2020-04" db="EMBL/GenBank/DDBJ databases">
        <title>Deep metagenomics examines the oral microbiome during advanced dental caries in children, revealing novel taxa and co-occurrences with host molecules.</title>
        <authorList>
            <person name="Baker J.L."/>
            <person name="Morton J.T."/>
            <person name="Dinis M."/>
            <person name="Alvarez R."/>
            <person name="Tran N.C."/>
            <person name="Knight R."/>
            <person name="Edlund A."/>
        </authorList>
    </citation>
    <scope>NUCLEOTIDE SEQUENCE</scope>
    <source>
        <strain evidence="5">JCVI_25_bin.9</strain>
    </source>
</reference>
<dbReference type="PIRSF" id="PIRSF000428">
    <property type="entry name" value="P_Ac_trans"/>
    <property type="match status" value="1"/>
</dbReference>
<dbReference type="Proteomes" id="UP000757461">
    <property type="component" value="Unassembled WGS sequence"/>
</dbReference>
<evidence type="ECO:0000256" key="1">
    <source>
        <dbReference type="ARBA" id="ARBA00005656"/>
    </source>
</evidence>
<comment type="caution">
    <text evidence="5">The sequence shown here is derived from an EMBL/GenBank/DDBJ whole genome shotgun (WGS) entry which is preliminary data.</text>
</comment>
<name>A0A930HYM6_9BACT</name>
<comment type="similarity">
    <text evidence="1">Belongs to the phosphate acetyltransferase and butyryltransferase family.</text>
</comment>